<dbReference type="InterPro" id="IPR024078">
    <property type="entry name" value="LmbE-like_dom_sf"/>
</dbReference>
<reference evidence="1 2" key="1">
    <citation type="submission" date="2018-09" db="EMBL/GenBank/DDBJ databases">
        <authorList>
            <person name="Grouzdev D.S."/>
            <person name="Krutkina M.S."/>
        </authorList>
    </citation>
    <scope>NUCLEOTIDE SEQUENCE [LARGE SCALE GENOMIC DNA]</scope>
    <source>
        <strain evidence="1 2">RmlP001</strain>
    </source>
</reference>
<dbReference type="EMBL" id="QYBC01000004">
    <property type="protein sequence ID" value="RYB06478.1"/>
    <property type="molecule type" value="Genomic_DNA"/>
</dbReference>
<sequence length="245" mass="26051">MRVGDFMAALATFPDGGLDDLVGREPFLVLSPHPDDETLGCGGLLIAAERAGVKGHVLILTDGAASHPGSASFPPPRLTALRRDEARRALGHLGLPEARLAFLDLPDAATPRAGTAFEDAVDAIARQATAVGARTLFVTWGHDPHCDHETAAAMARAAADRLGLRLFAYPVWGLHLPAGTEIDAPPPRGFRLDIAADRATKRRALDCYASQMTRLIDDDPDAFCFTEAQLAPFLGDVEVFIAVTP</sequence>
<evidence type="ECO:0000313" key="1">
    <source>
        <dbReference type="EMBL" id="RYB06478.1"/>
    </source>
</evidence>
<dbReference type="Proteomes" id="UP000289411">
    <property type="component" value="Unassembled WGS sequence"/>
</dbReference>
<proteinExistence type="predicted"/>
<dbReference type="InterPro" id="IPR003737">
    <property type="entry name" value="GlcNAc_PI_deacetylase-related"/>
</dbReference>
<dbReference type="RefSeq" id="WP_129218292.1">
    <property type="nucleotide sequence ID" value="NZ_QYBC01000004.1"/>
</dbReference>
<name>A0A4Q2RI18_9HYPH</name>
<dbReference type="SUPFAM" id="SSF102588">
    <property type="entry name" value="LmbE-like"/>
    <property type="match status" value="1"/>
</dbReference>
<comment type="caution">
    <text evidence="1">The sequence shown here is derived from an EMBL/GenBank/DDBJ whole genome shotgun (WGS) entry which is preliminary data.</text>
</comment>
<reference evidence="1 2" key="2">
    <citation type="submission" date="2019-02" db="EMBL/GenBank/DDBJ databases">
        <title>'Lichenibacterium ramalinii' gen. nov. sp. nov., 'Lichenibacterium minor' gen. nov. sp. nov.</title>
        <authorList>
            <person name="Pankratov T."/>
        </authorList>
    </citation>
    <scope>NUCLEOTIDE SEQUENCE [LARGE SCALE GENOMIC DNA]</scope>
    <source>
        <strain evidence="1 2">RmlP001</strain>
    </source>
</reference>
<keyword evidence="2" id="KW-1185">Reference proteome</keyword>
<dbReference type="GO" id="GO:0016811">
    <property type="term" value="F:hydrolase activity, acting on carbon-nitrogen (but not peptide) bonds, in linear amides"/>
    <property type="evidence" value="ECO:0007669"/>
    <property type="project" value="TreeGrafter"/>
</dbReference>
<organism evidence="1 2">
    <name type="scientific">Lichenibacterium ramalinae</name>
    <dbReference type="NCBI Taxonomy" id="2316527"/>
    <lineage>
        <taxon>Bacteria</taxon>
        <taxon>Pseudomonadati</taxon>
        <taxon>Pseudomonadota</taxon>
        <taxon>Alphaproteobacteria</taxon>
        <taxon>Hyphomicrobiales</taxon>
        <taxon>Lichenihabitantaceae</taxon>
        <taxon>Lichenibacterium</taxon>
    </lineage>
</organism>
<dbReference type="PANTHER" id="PTHR12993:SF29">
    <property type="entry name" value="BLR3841 PROTEIN"/>
    <property type="match status" value="1"/>
</dbReference>
<protein>
    <submittedName>
        <fullName evidence="1">PIG-L family deacetylase</fullName>
    </submittedName>
</protein>
<dbReference type="Gene3D" id="3.40.50.10320">
    <property type="entry name" value="LmbE-like"/>
    <property type="match status" value="1"/>
</dbReference>
<evidence type="ECO:0000313" key="2">
    <source>
        <dbReference type="Proteomes" id="UP000289411"/>
    </source>
</evidence>
<dbReference type="Pfam" id="PF02585">
    <property type="entry name" value="PIG-L"/>
    <property type="match status" value="1"/>
</dbReference>
<accession>A0A4Q2RI18</accession>
<dbReference type="PANTHER" id="PTHR12993">
    <property type="entry name" value="N-ACETYLGLUCOSAMINYL-PHOSPHATIDYLINOSITOL DE-N-ACETYLASE-RELATED"/>
    <property type="match status" value="1"/>
</dbReference>
<dbReference type="AlphaFoldDB" id="A0A4Q2RI18"/>
<gene>
    <name evidence="1" type="ORF">D3272_06290</name>
</gene>
<dbReference type="OrthoDB" id="9790023at2"/>